<proteinExistence type="predicted"/>
<accession>A0AAV0R9J1</accession>
<evidence type="ECO:0000256" key="1">
    <source>
        <dbReference type="SAM" id="MobiDB-lite"/>
    </source>
</evidence>
<dbReference type="Proteomes" id="UP001154282">
    <property type="component" value="Unassembled WGS sequence"/>
</dbReference>
<gene>
    <name evidence="3" type="ORF">LITE_LOCUS47154</name>
</gene>
<dbReference type="InterPro" id="IPR026847">
    <property type="entry name" value="VPS13"/>
</dbReference>
<feature type="region of interest" description="Disordered" evidence="1">
    <location>
        <begin position="100"/>
        <end position="130"/>
    </location>
</feature>
<evidence type="ECO:0000313" key="3">
    <source>
        <dbReference type="EMBL" id="CAI0554324.1"/>
    </source>
</evidence>
<dbReference type="PANTHER" id="PTHR16166:SF130">
    <property type="entry name" value="PROTEIN SORTING-ASSOCIATED PROTEIN, PUTATIVE (DUF1162)-RELATED"/>
    <property type="match status" value="1"/>
</dbReference>
<feature type="region of interest" description="Disordered" evidence="1">
    <location>
        <begin position="1335"/>
        <end position="1356"/>
    </location>
</feature>
<comment type="caution">
    <text evidence="3">The sequence shown here is derived from an EMBL/GenBank/DDBJ whole genome shotgun (WGS) entry which is preliminary data.</text>
</comment>
<sequence>MAFRDAVRRRLASLLQPWLVEEPEIEVELGIINSRVTARHLSLDASSLNSYLDGSYRFAVAQVTVELFSVRFSNWSAPAFDFEVRGLNVVLSAGQPKEEERSVGGRRTWTSEDADEEKKKEVASHDPEGSDLHDLLEKMLSTSCSSSSFKNSLLNVVLAHCRLQMFNTSLEVQYPSVNEAPLCLAELKSLSVESNYYEGCFARRLMTAVLRPQKETSFVMDFTGFEVGYRLKDQSAQVVSSADLLGYARYSDLQLVDFSIHVSEWNLLLSPIDLPVLLVFVNTFSKISKRVRNGGQLWRLAATRLRRVSPKLSLYNVVEFACLWLRYLRSYECLLLMVHYADKGSLKVFIGKMCKDKKLLNSVKEFWGIISDVEKELPAEYIAQARRIARYRVAKSIIQGHEGNYISSSSGLVKIFSKAFKGLAVIWNIICRIFLWTLQFFYLTNIFIQKPKVHSLLEAVSENDIPEVCFLIEFGKISISLSPISGFENDNKQIEPPVDISTSELHSFCLSIDALVLLYLNGTFEQSIFVSCGQLKVDPSYISTSSSEGHDLGPAKVSKKVPPEYAKSVLWSEPAQTLVSGQPGTDAGVQVKGACYGLLKEIMGEMWLAWERTCLELDARDVDYSDNPWLLCQVKNCLMVPDLNTPDFQCSKCCMSLGKLTLSLGYQSVLSALILCYQIEQALSLANHGQSVSASSQATTVQELPDSELGIKYDLYVGEMKKTFLKMIPKKQVQLGLFITGIDIEILSSQAGFPCESKHLNGVIGQDGFHLELDICSIEVAVWPSSKFDIGLAKFPGSHDLEPRGSRLRDTEAIEIPGTENEKYASQGCVSLGSYMKVNGLNFTIGEMKGRKDYGFLILKPITLQLSLFRECVHSFGSTVVAFSVALHVEATGLSIFSCMDEVEDLLQVVAGLVSEVPTAFGNFDLVGRSPQTYMRHNVMFEEADTDDTNVKGAPLIDKSLMFKITSSFAFREMGMILQKARIHDGVEGYIKIEDAFVSEEKSGIPDLSSYGIGMFSRQSNLEISCEERKLEVHCHLAGVHSVIFRSADSTESSFSYSASYNLLQQSHDCMHELSLPNCNISLWLGQRHVLDDSLVLSSSGGPSIDEGSHSLGEAETLSVPSCSASESSGFASPSTDQSASYSVIINVELDLLSVSRCSAKKLVIAHQYNKLTSLILVGGDLQTISWDIQVPVSKTKLLRMAHYAIEQGGPLFIEVTALSLLARCSASSLRRITDIVSILNTSFEHTERNKRRVQETTGTPQQTKWELPKASTLNVSQLSLVLAVEDDSGCFQELVIGVDIHVKLQSNDILTELVFEVSRMSIFSQIAGEQFKTGNRTPHFSSIESNGSSSRPYGNPAVTSSGIGSNHINHQNDILKHLVVSVTAEKQKNGPANLSEVWAGQGSISGFDMTVSLSEIQLISSMLSSFSATPHEEAAHESTKKRWFTDDGSDRETGVMVPDGAIVSIQDVHQHMYFAVEEGENKYNMIGAIHYSLAGGRALFRVKHHVQRIWKSSIVWFSLISLHAKNHDGEPFRLSYRPGSSFVDISSTSENAGSLWRIISREPESSKDGIDWEPYNKLVKNTFYLVNKKNDCAVAFVRDVPEFVRKPGNPFKFKVFHDVAMVHDVATSHSYPMESSGSGVNGVPAVRHDQRQSSAQSESLPCIQIRINSVSLTIVHELLDSKDRSPLLRCCINNAKLNVQVLSSKTRVMSTSTASVSYFDSQRSEWSEFAHPVDICTFYRSRVDSRTDRRRLPVDIYCRTNEVHISLSELALDVLLFVIGKLDLAGPFAVRSSKILSNCCKVDNQSGLELICHLGEDRSIKVIRGQSASIFLRYNTSANQLVEKVSAISIQLSNSASWATSSVHLSLVKSQIVAWRTRIMSPQDSRTYPGPFVVVDISRRSEDGLKIVVSPMVRIHNETGFPLELRFRRPQENEDVFASVFLQKGDAIDDTLATFDAISSSGGLKKTLMSLSVGNFLFAFRPEVPDGSINSMSPVSAEWSDDFKGGKAVRLSGIFDKLGYKVRKALSVESMKCSFSTAYCSLKSEDAHIIDLHFLIQNIGRDIPIAQPDTNHDGSESRNSAVALREQREIFILPTVRVSNLLDSDIQVLLTETDVYTSISSVNIGKQATVSSGSTVDFYANPAIIYFTVTLAAFGSTSKPVNSGDWVKKLRKNKTDVPCLDIDLDFGGGKYFASLRLSRGPRGVLEYSQAAIFTPYSLKNETEFSLFFFAPNQKTLSRSELETSASNIPPDVGLFLPPKSISSCFLRSHKMQLIVLQHHQSKALLDLDALSALTEISLKIEEESRVKYIVKLGVLVGPSLSKVVVPSQMVTLVPRHVVFNESSESITIRQCYLEDETTGIVSIGSKQRKALLLQSGIAKSKELNSFENFIRRHKNDVETSLLYVQFRLDKSGSSWSGPVCIASLGRFFVKFRKEPDQVQLVDNSTTEFAAVFVAEEGSVLGVHFHKPPNIGLPYRIENHLHDTSITYYQKDSAEREVLGSNSSAFYVWDDLTLSHKLVVLVNGMHLLREINLDKVRTWKPFTKLTPLRSLASHSHLEGKADQKSSQLNTIAVVRIGYEVYAEGATRVLRICEFSDSHKGDRSSQSSARIQLRLAELAVRFLEQGKEDSDDNEELHYSPLAVARLGNVDLDSVITDEQKYNLVTIQSLTVDNKWADAPFAAMLRRHQLESNDSDFPVLKVFFVPLSISSKVTQVKYSSIILQPIDLNIDEETLMRFASFWRSSLSDSTAPSRQYYFDYFEIHPVKIIANFLPGDSYSSYSSTQETLRSLIHSVVKVPTIKNMVVELNGVLVTHALITMRELFIKCAQHYSWYAMRAIYIAKGSPLLPPAFASIFDDMASSSLDVFFDPSRGLVSLPGLTLGTFKFISNCIDGRGFSGTKRYFGDLGKTLRTLGSNVLFVAVTEVSDSVLKGAETTGFDGMVRGFRQGILNLAMEPSVIGTAVMVGGPDRKIKLDRSPGVDELYIEGYLQAMLDSMYKQEYLRVRVIDDQVILKNLPPNSSLIDEIMDRVKAFLVSKALLKGDASSSSRPFRNLRGENDWKIGPTVLTLCEHLFVSFAIRALRKQTVKVSGKVLANIKWKNEETAATGEEVGEDGSSNAIVPALDGGKMRFVWQWGVGKFVLSGILAYIDGRLCRRIPNPIARRIVGGYLLSFLDKDENDK</sequence>
<organism evidence="3 4">
    <name type="scientific">Linum tenue</name>
    <dbReference type="NCBI Taxonomy" id="586396"/>
    <lineage>
        <taxon>Eukaryota</taxon>
        <taxon>Viridiplantae</taxon>
        <taxon>Streptophyta</taxon>
        <taxon>Embryophyta</taxon>
        <taxon>Tracheophyta</taxon>
        <taxon>Spermatophyta</taxon>
        <taxon>Magnoliopsida</taxon>
        <taxon>eudicotyledons</taxon>
        <taxon>Gunneridae</taxon>
        <taxon>Pentapetalae</taxon>
        <taxon>rosids</taxon>
        <taxon>fabids</taxon>
        <taxon>Malpighiales</taxon>
        <taxon>Linaceae</taxon>
        <taxon>Linum</taxon>
    </lineage>
</organism>
<dbReference type="EMBL" id="CAMGYJ010000010">
    <property type="protein sequence ID" value="CAI0554324.1"/>
    <property type="molecule type" value="Genomic_DNA"/>
</dbReference>
<dbReference type="InterPro" id="IPR009543">
    <property type="entry name" value="VPS13_VAB"/>
</dbReference>
<dbReference type="PANTHER" id="PTHR16166">
    <property type="entry name" value="VACUOLAR PROTEIN SORTING-ASSOCIATED PROTEIN VPS13"/>
    <property type="match status" value="1"/>
</dbReference>
<feature type="domain" description="Vacuolar protein sorting-associated protein 13 VPS13 adaptor binding" evidence="2">
    <location>
        <begin position="2089"/>
        <end position="2511"/>
    </location>
</feature>
<evidence type="ECO:0000259" key="2">
    <source>
        <dbReference type="Pfam" id="PF25036"/>
    </source>
</evidence>
<feature type="compositionally biased region" description="Basic and acidic residues" evidence="1">
    <location>
        <begin position="116"/>
        <end position="130"/>
    </location>
</feature>
<reference evidence="3" key="1">
    <citation type="submission" date="2022-08" db="EMBL/GenBank/DDBJ databases">
        <authorList>
            <person name="Gutierrez-Valencia J."/>
        </authorList>
    </citation>
    <scope>NUCLEOTIDE SEQUENCE</scope>
</reference>
<name>A0AAV0R9J1_9ROSI</name>
<dbReference type="GO" id="GO:0006623">
    <property type="term" value="P:protein targeting to vacuole"/>
    <property type="evidence" value="ECO:0007669"/>
    <property type="project" value="TreeGrafter"/>
</dbReference>
<protein>
    <recommendedName>
        <fullName evidence="2">Vacuolar protein sorting-associated protein 13 VPS13 adaptor binding domain-containing protein</fullName>
    </recommendedName>
</protein>
<keyword evidence="4" id="KW-1185">Reference proteome</keyword>
<evidence type="ECO:0000313" key="4">
    <source>
        <dbReference type="Proteomes" id="UP001154282"/>
    </source>
</evidence>
<dbReference type="Pfam" id="PF25036">
    <property type="entry name" value="VPS13_VAB"/>
    <property type="match status" value="1"/>
</dbReference>
<dbReference type="GO" id="GO:0045053">
    <property type="term" value="P:protein retention in Golgi apparatus"/>
    <property type="evidence" value="ECO:0007669"/>
    <property type="project" value="TreeGrafter"/>
</dbReference>